<sequence>MSPSRAPPPQHPHPHPSLCRHLLLTRRRRVHGFQLLSFSRLSFLATLPHLPLRACRQLHRLCLLPLRDLHCCPGDTEILNPPPRISAALV</sequence>
<reference evidence="1 2" key="1">
    <citation type="journal article" date="2022" name="Nat. Plants">
        <title>Genomes of leafy and leafless Platanthera orchids illuminate the evolution of mycoheterotrophy.</title>
        <authorList>
            <person name="Li M.H."/>
            <person name="Liu K.W."/>
            <person name="Li Z."/>
            <person name="Lu H.C."/>
            <person name="Ye Q.L."/>
            <person name="Zhang D."/>
            <person name="Wang J.Y."/>
            <person name="Li Y.F."/>
            <person name="Zhong Z.M."/>
            <person name="Liu X."/>
            <person name="Yu X."/>
            <person name="Liu D.K."/>
            <person name="Tu X.D."/>
            <person name="Liu B."/>
            <person name="Hao Y."/>
            <person name="Liao X.Y."/>
            <person name="Jiang Y.T."/>
            <person name="Sun W.H."/>
            <person name="Chen J."/>
            <person name="Chen Y.Q."/>
            <person name="Ai Y."/>
            <person name="Zhai J.W."/>
            <person name="Wu S.S."/>
            <person name="Zhou Z."/>
            <person name="Hsiao Y.Y."/>
            <person name="Wu W.L."/>
            <person name="Chen Y.Y."/>
            <person name="Lin Y.F."/>
            <person name="Hsu J.L."/>
            <person name="Li C.Y."/>
            <person name="Wang Z.W."/>
            <person name="Zhao X."/>
            <person name="Zhong W.Y."/>
            <person name="Ma X.K."/>
            <person name="Ma L."/>
            <person name="Huang J."/>
            <person name="Chen G.Z."/>
            <person name="Huang M.Z."/>
            <person name="Huang L."/>
            <person name="Peng D.H."/>
            <person name="Luo Y.B."/>
            <person name="Zou S.Q."/>
            <person name="Chen S.P."/>
            <person name="Lan S."/>
            <person name="Tsai W.C."/>
            <person name="Van de Peer Y."/>
            <person name="Liu Z.J."/>
        </authorList>
    </citation>
    <scope>NUCLEOTIDE SEQUENCE [LARGE SCALE GENOMIC DNA]</scope>
    <source>
        <strain evidence="1">Lor288</strain>
    </source>
</reference>
<evidence type="ECO:0000313" key="1">
    <source>
        <dbReference type="EMBL" id="KAK8964700.1"/>
    </source>
</evidence>
<evidence type="ECO:0000313" key="2">
    <source>
        <dbReference type="Proteomes" id="UP001412067"/>
    </source>
</evidence>
<proteinExistence type="predicted"/>
<comment type="caution">
    <text evidence="1">The sequence shown here is derived from an EMBL/GenBank/DDBJ whole genome shotgun (WGS) entry which is preliminary data.</text>
</comment>
<name>A0ABR2MMG0_9ASPA</name>
<gene>
    <name evidence="1" type="ORF">KSP40_PGU004736</name>
</gene>
<keyword evidence="2" id="KW-1185">Reference proteome</keyword>
<accession>A0ABR2MMG0</accession>
<dbReference type="Proteomes" id="UP001412067">
    <property type="component" value="Unassembled WGS sequence"/>
</dbReference>
<dbReference type="EMBL" id="JBBWWR010000006">
    <property type="protein sequence ID" value="KAK8964700.1"/>
    <property type="molecule type" value="Genomic_DNA"/>
</dbReference>
<protein>
    <submittedName>
        <fullName evidence="1">Uncharacterized protein</fullName>
    </submittedName>
</protein>
<organism evidence="1 2">
    <name type="scientific">Platanthera guangdongensis</name>
    <dbReference type="NCBI Taxonomy" id="2320717"/>
    <lineage>
        <taxon>Eukaryota</taxon>
        <taxon>Viridiplantae</taxon>
        <taxon>Streptophyta</taxon>
        <taxon>Embryophyta</taxon>
        <taxon>Tracheophyta</taxon>
        <taxon>Spermatophyta</taxon>
        <taxon>Magnoliopsida</taxon>
        <taxon>Liliopsida</taxon>
        <taxon>Asparagales</taxon>
        <taxon>Orchidaceae</taxon>
        <taxon>Orchidoideae</taxon>
        <taxon>Orchideae</taxon>
        <taxon>Orchidinae</taxon>
        <taxon>Platanthera</taxon>
    </lineage>
</organism>